<dbReference type="InterPro" id="IPR000618">
    <property type="entry name" value="Insect_cuticle"/>
</dbReference>
<feature type="signal peptide" evidence="3">
    <location>
        <begin position="1"/>
        <end position="16"/>
    </location>
</feature>
<feature type="chain" id="PRO_5004314078" evidence="3">
    <location>
        <begin position="17"/>
        <end position="136"/>
    </location>
</feature>
<name>Q8MUM4_APRGE</name>
<dbReference type="Pfam" id="PF00379">
    <property type="entry name" value="Chitin_bind_4"/>
    <property type="match status" value="1"/>
</dbReference>
<organism evidence="4">
    <name type="scientific">Apriona germarii</name>
    <name type="common">Mulberry longhorn beetle</name>
    <name type="synonym">Lamia germarii</name>
    <dbReference type="NCBI Taxonomy" id="157307"/>
    <lineage>
        <taxon>Eukaryota</taxon>
        <taxon>Metazoa</taxon>
        <taxon>Ecdysozoa</taxon>
        <taxon>Arthropoda</taxon>
        <taxon>Hexapoda</taxon>
        <taxon>Insecta</taxon>
        <taxon>Pterygota</taxon>
        <taxon>Neoptera</taxon>
        <taxon>Endopterygota</taxon>
        <taxon>Coleoptera</taxon>
        <taxon>Polyphaga</taxon>
        <taxon>Cucujiformia</taxon>
        <taxon>Chrysomeloidea</taxon>
        <taxon>Cerambycidae</taxon>
        <taxon>Lamiinae</taxon>
        <taxon>Batocerini</taxon>
        <taxon>Apriona</taxon>
    </lineage>
</organism>
<accession>Q8MUM4</accession>
<dbReference type="GO" id="GO:0062129">
    <property type="term" value="C:chitin-based extracellular matrix"/>
    <property type="evidence" value="ECO:0007669"/>
    <property type="project" value="TreeGrafter"/>
</dbReference>
<evidence type="ECO:0000256" key="3">
    <source>
        <dbReference type="SAM" id="SignalP"/>
    </source>
</evidence>
<dbReference type="PANTHER" id="PTHR10380:SF238">
    <property type="entry name" value="CUTICULAR PROTEIN 65EA-RELATED"/>
    <property type="match status" value="1"/>
</dbReference>
<evidence type="ECO:0000256" key="2">
    <source>
        <dbReference type="PROSITE-ProRule" id="PRU00497"/>
    </source>
</evidence>
<dbReference type="PANTHER" id="PTHR10380">
    <property type="entry name" value="CUTICLE PROTEIN"/>
    <property type="match status" value="1"/>
</dbReference>
<dbReference type="AlphaFoldDB" id="Q8MUM4"/>
<reference evidence="4" key="1">
    <citation type="submission" date="2002-06" db="EMBL/GenBank/DDBJ databases">
        <authorList>
            <person name="Kim S."/>
            <person name="Yoon H."/>
            <person name="Park N."/>
            <person name="Lee S."/>
            <person name="Moon J."/>
            <person name="Seo S."/>
            <person name="Sohn H."/>
            <person name="Jin B."/>
        </authorList>
    </citation>
    <scope>NUCLEOTIDE SEQUENCE</scope>
</reference>
<dbReference type="EMBL" id="AF518324">
    <property type="protein sequence ID" value="AAM66719.1"/>
    <property type="molecule type" value="mRNA"/>
</dbReference>
<dbReference type="InterPro" id="IPR031311">
    <property type="entry name" value="CHIT_BIND_RR_consensus"/>
</dbReference>
<dbReference type="PRINTS" id="PR00947">
    <property type="entry name" value="CUTICLE"/>
</dbReference>
<reference evidence="4" key="2">
    <citation type="journal article" date="2003" name="Comp. Biochem. Physiol. B, Biochem. Mol. Biol.">
        <title>Molecular cloning of three cDNAs encoding putative larval cuticle protein expressed differentially after larval ecdysis from the mulberry longicorn beetle, Apriona germari.</title>
        <authorList>
            <person name="Kim S.R."/>
            <person name="Yoon H.J."/>
            <person name="Lee K.S."/>
            <person name="Kim I."/>
            <person name="Je Y.H."/>
            <person name="Sohn H.D."/>
            <person name="Jin B.R."/>
        </authorList>
    </citation>
    <scope>NUCLEOTIDE SEQUENCE</scope>
</reference>
<dbReference type="InterPro" id="IPR050468">
    <property type="entry name" value="Cuticle_Struct_Prot"/>
</dbReference>
<proteinExistence type="evidence at transcript level"/>
<dbReference type="PROSITE" id="PS51155">
    <property type="entry name" value="CHIT_BIND_RR_2"/>
    <property type="match status" value="1"/>
</dbReference>
<keyword evidence="3" id="KW-0732">Signal</keyword>
<protein>
    <submittedName>
        <fullName evidence="4">Larval cuticle protein 12.6</fullName>
    </submittedName>
</protein>
<dbReference type="PROSITE" id="PS00233">
    <property type="entry name" value="CHIT_BIND_RR_1"/>
    <property type="match status" value="1"/>
</dbReference>
<dbReference type="GO" id="GO:0008010">
    <property type="term" value="F:structural constituent of chitin-based larval cuticle"/>
    <property type="evidence" value="ECO:0007669"/>
    <property type="project" value="TreeGrafter"/>
</dbReference>
<evidence type="ECO:0000256" key="1">
    <source>
        <dbReference type="ARBA" id="ARBA00022460"/>
    </source>
</evidence>
<evidence type="ECO:0000313" key="4">
    <source>
        <dbReference type="EMBL" id="AAM66719.1"/>
    </source>
</evidence>
<keyword evidence="1 2" id="KW-0193">Cuticle</keyword>
<sequence length="136" mass="14337">MMKLVIFSALVAVALGAYSGDPKLARVLVSESDIAPDGTYQFNYETENGISAQESGVPKSIDPAEPPAVVANGNFGYQSPEGVPVHISYVADENGYQPVGDVLPTPPPTPYPIPPAIARALEYIAAHPPLPEPRVL</sequence>
<gene>
    <name evidence="4" type="primary">LCP12.6</name>
</gene>